<dbReference type="EMBL" id="UXSR01000781">
    <property type="protein sequence ID" value="VDD77436.1"/>
    <property type="molecule type" value="Genomic_DNA"/>
</dbReference>
<evidence type="ECO:0000313" key="3">
    <source>
        <dbReference type="Proteomes" id="UP000267029"/>
    </source>
</evidence>
<reference evidence="2 3" key="1">
    <citation type="submission" date="2018-10" db="EMBL/GenBank/DDBJ databases">
        <authorList>
            <consortium name="Pathogen Informatics"/>
        </authorList>
    </citation>
    <scope>NUCLEOTIDE SEQUENCE [LARGE SCALE GENOMIC DNA]</scope>
</reference>
<name>A0A3P6HQ61_MESCO</name>
<organism evidence="2 3">
    <name type="scientific">Mesocestoides corti</name>
    <name type="common">Flatworm</name>
    <dbReference type="NCBI Taxonomy" id="53468"/>
    <lineage>
        <taxon>Eukaryota</taxon>
        <taxon>Metazoa</taxon>
        <taxon>Spiralia</taxon>
        <taxon>Lophotrochozoa</taxon>
        <taxon>Platyhelminthes</taxon>
        <taxon>Cestoda</taxon>
        <taxon>Eucestoda</taxon>
        <taxon>Cyclophyllidea</taxon>
        <taxon>Mesocestoididae</taxon>
        <taxon>Mesocestoides</taxon>
    </lineage>
</organism>
<evidence type="ECO:0000313" key="2">
    <source>
        <dbReference type="EMBL" id="VDD77436.1"/>
    </source>
</evidence>
<dbReference type="Proteomes" id="UP000267029">
    <property type="component" value="Unassembled WGS sequence"/>
</dbReference>
<protein>
    <submittedName>
        <fullName evidence="2">Uncharacterized protein</fullName>
    </submittedName>
</protein>
<accession>A0A3P6HQ61</accession>
<dbReference type="AlphaFoldDB" id="A0A3P6HQ61"/>
<gene>
    <name evidence="2" type="ORF">MCOS_LOCUS3439</name>
</gene>
<feature type="compositionally biased region" description="Low complexity" evidence="1">
    <location>
        <begin position="96"/>
        <end position="107"/>
    </location>
</feature>
<proteinExistence type="predicted"/>
<evidence type="ECO:0000256" key="1">
    <source>
        <dbReference type="SAM" id="MobiDB-lite"/>
    </source>
</evidence>
<keyword evidence="3" id="KW-1185">Reference proteome</keyword>
<feature type="region of interest" description="Disordered" evidence="1">
    <location>
        <begin position="79"/>
        <end position="107"/>
    </location>
</feature>
<sequence>MSNTGEDQTKQREPLIHPPVAFLKTQFFGKRFDSRGLIEGRFNGGILCVDSLSSADREEHATGAFIYLVNRSELGLQASGKPSHVDGPYCPPKPGVPSSVSSQSLRV</sequence>